<dbReference type="Pfam" id="PF00004">
    <property type="entry name" value="AAA"/>
    <property type="match status" value="1"/>
</dbReference>
<dbReference type="SMART" id="SM00382">
    <property type="entry name" value="AAA"/>
    <property type="match status" value="1"/>
</dbReference>
<sequence>ALGGDLHAAMRRLAAGHIDATAARIRPSRTWADLVLDPDREAQVREIAIRARHRETVFGAWAFDAQPSAGVVALFAGPSGTGKTLAAEIIAGDLGVDLYKIDLASLVSKYIGETEKNLSRVFETAEASNVVLFFDEADALLGKRSEVSDAHDRYANIEVAYLLQRLERYEGVAVMATNLARNIDDAFLRRIHVIVEFPVPEPPERRRIWARSVPTGAPVADDLDLDALADGVEISGGTIRNSVLTAAFLAAEAGTPITMQLAVTAVRRELQKLGRLASAADFRSLGSPP</sequence>
<proteinExistence type="inferred from homology"/>
<keyword evidence="3" id="KW-0067">ATP-binding</keyword>
<comment type="caution">
    <text evidence="5">The sequence shown here is derived from an EMBL/GenBank/DDBJ whole genome shotgun (WGS) entry which is preliminary data.</text>
</comment>
<evidence type="ECO:0000313" key="5">
    <source>
        <dbReference type="EMBL" id="MST35286.1"/>
    </source>
</evidence>
<dbReference type="InterPro" id="IPR003959">
    <property type="entry name" value="ATPase_AAA_core"/>
</dbReference>
<evidence type="ECO:0000259" key="4">
    <source>
        <dbReference type="SMART" id="SM00382"/>
    </source>
</evidence>
<gene>
    <name evidence="5" type="ORF">GHK86_21460</name>
</gene>
<reference evidence="5 6" key="1">
    <citation type="submission" date="2019-11" db="EMBL/GenBank/DDBJ databases">
        <title>Acidiferrimicrobium australis gen. nov., sp. nov., an acidophilic and obligately heterotrophic, member of the Actinobacteria that catalyses dissimilatory oxido- reduction of iron isolated from metal-rich acidic water in Chile.</title>
        <authorList>
            <person name="Gonzalez D."/>
            <person name="Huber K."/>
            <person name="Hedrich S."/>
            <person name="Rojas-Villalobos C."/>
            <person name="Quatrini R."/>
            <person name="Dinamarca M.A."/>
            <person name="Schwarz A."/>
            <person name="Canales C."/>
            <person name="Nancucheo I."/>
        </authorList>
    </citation>
    <scope>NUCLEOTIDE SEQUENCE [LARGE SCALE GENOMIC DNA]</scope>
    <source>
        <strain evidence="5 6">USS-CCA1</strain>
    </source>
</reference>
<evidence type="ECO:0000313" key="6">
    <source>
        <dbReference type="Proteomes" id="UP000437736"/>
    </source>
</evidence>
<feature type="non-terminal residue" evidence="5">
    <location>
        <position position="1"/>
    </location>
</feature>
<dbReference type="Gene3D" id="3.40.50.300">
    <property type="entry name" value="P-loop containing nucleotide triphosphate hydrolases"/>
    <property type="match status" value="1"/>
</dbReference>
<dbReference type="EMBL" id="WJHE01001585">
    <property type="protein sequence ID" value="MST35286.1"/>
    <property type="molecule type" value="Genomic_DNA"/>
</dbReference>
<comment type="similarity">
    <text evidence="1">Belongs to the AAA ATPase family.</text>
</comment>
<organism evidence="5 6">
    <name type="scientific">Acidiferrimicrobium australe</name>
    <dbReference type="NCBI Taxonomy" id="2664430"/>
    <lineage>
        <taxon>Bacteria</taxon>
        <taxon>Bacillati</taxon>
        <taxon>Actinomycetota</taxon>
        <taxon>Acidimicrobiia</taxon>
        <taxon>Acidimicrobiales</taxon>
        <taxon>Acidimicrobiaceae</taxon>
        <taxon>Acidiferrimicrobium</taxon>
    </lineage>
</organism>
<dbReference type="Proteomes" id="UP000437736">
    <property type="component" value="Unassembled WGS sequence"/>
</dbReference>
<dbReference type="InterPro" id="IPR027417">
    <property type="entry name" value="P-loop_NTPase"/>
</dbReference>
<dbReference type="PANTHER" id="PTHR23073">
    <property type="entry name" value="26S PROTEASOME REGULATORY SUBUNIT"/>
    <property type="match status" value="1"/>
</dbReference>
<feature type="domain" description="AAA+ ATPase" evidence="4">
    <location>
        <begin position="69"/>
        <end position="201"/>
    </location>
</feature>
<keyword evidence="2" id="KW-0547">Nucleotide-binding</keyword>
<evidence type="ECO:0000256" key="3">
    <source>
        <dbReference type="ARBA" id="ARBA00022840"/>
    </source>
</evidence>
<evidence type="ECO:0000256" key="1">
    <source>
        <dbReference type="ARBA" id="ARBA00006914"/>
    </source>
</evidence>
<accession>A0ABW9R0C7</accession>
<dbReference type="InterPro" id="IPR050221">
    <property type="entry name" value="26S_Proteasome_ATPase"/>
</dbReference>
<evidence type="ECO:0000256" key="2">
    <source>
        <dbReference type="ARBA" id="ARBA00022741"/>
    </source>
</evidence>
<protein>
    <submittedName>
        <fullName evidence="5">AAA family ATPase</fullName>
    </submittedName>
</protein>
<dbReference type="InterPro" id="IPR003593">
    <property type="entry name" value="AAA+_ATPase"/>
</dbReference>
<name>A0ABW9R0C7_9ACTN</name>
<keyword evidence="6" id="KW-1185">Reference proteome</keyword>
<dbReference type="CDD" id="cd19481">
    <property type="entry name" value="RecA-like_protease"/>
    <property type="match status" value="1"/>
</dbReference>
<dbReference type="SUPFAM" id="SSF52540">
    <property type="entry name" value="P-loop containing nucleoside triphosphate hydrolases"/>
    <property type="match status" value="1"/>
</dbReference>